<evidence type="ECO:0000256" key="3">
    <source>
        <dbReference type="ARBA" id="ARBA00023004"/>
    </source>
</evidence>
<name>A0A8J5N0F5_HOMAM</name>
<dbReference type="PANTHER" id="PTHR22966">
    <property type="entry name" value="2-AMINOETHANETHIOL DIOXYGENASE"/>
    <property type="match status" value="1"/>
</dbReference>
<dbReference type="PANTHER" id="PTHR22966:SF61">
    <property type="entry name" value="2-AMINOETHANETHIOL DIOXYGENASE"/>
    <property type="match status" value="1"/>
</dbReference>
<dbReference type="AlphaFoldDB" id="A0A8J5N0F5"/>
<evidence type="ECO:0000313" key="5">
    <source>
        <dbReference type="Proteomes" id="UP000747542"/>
    </source>
</evidence>
<comment type="caution">
    <text evidence="4">The sequence shown here is derived from an EMBL/GenBank/DDBJ whole genome shotgun (WGS) entry which is preliminary data.</text>
</comment>
<keyword evidence="5" id="KW-1185">Reference proteome</keyword>
<keyword evidence="1" id="KW-0479">Metal-binding</keyword>
<keyword evidence="4" id="KW-0223">Dioxygenase</keyword>
<accession>A0A8J5N0F5</accession>
<dbReference type="CDD" id="cd20289">
    <property type="entry name" value="cupin_ADO"/>
    <property type="match status" value="1"/>
</dbReference>
<keyword evidence="3" id="KW-0408">Iron</keyword>
<dbReference type="Proteomes" id="UP000747542">
    <property type="component" value="Unassembled WGS sequence"/>
</dbReference>
<gene>
    <name evidence="4" type="primary">Ado-L</name>
    <name evidence="4" type="ORF">Hamer_G020632</name>
</gene>
<reference evidence="4" key="1">
    <citation type="journal article" date="2021" name="Sci. Adv.">
        <title>The American lobster genome reveals insights on longevity, neural, and immune adaptations.</title>
        <authorList>
            <person name="Polinski J.M."/>
            <person name="Zimin A.V."/>
            <person name="Clark K.F."/>
            <person name="Kohn A.B."/>
            <person name="Sadowski N."/>
            <person name="Timp W."/>
            <person name="Ptitsyn A."/>
            <person name="Khanna P."/>
            <person name="Romanova D.Y."/>
            <person name="Williams P."/>
            <person name="Greenwood S.J."/>
            <person name="Moroz L.L."/>
            <person name="Walt D.R."/>
            <person name="Bodnar A.G."/>
        </authorList>
    </citation>
    <scope>NUCLEOTIDE SEQUENCE</scope>
    <source>
        <strain evidence="4">GMGI-L3</strain>
    </source>
</reference>
<protein>
    <submittedName>
        <fullName evidence="4">2-aminoethanethiol dioxygenase-like</fullName>
    </submittedName>
</protein>
<evidence type="ECO:0000256" key="2">
    <source>
        <dbReference type="ARBA" id="ARBA00023002"/>
    </source>
</evidence>
<dbReference type="GO" id="GO:0016702">
    <property type="term" value="F:oxidoreductase activity, acting on single donors with incorporation of molecular oxygen, incorporation of two atoms of oxygen"/>
    <property type="evidence" value="ECO:0007669"/>
    <property type="project" value="InterPro"/>
</dbReference>
<proteinExistence type="predicted"/>
<dbReference type="OrthoDB" id="271433at2759"/>
<keyword evidence="2" id="KW-0560">Oxidoreductase</keyword>
<organism evidence="4 5">
    <name type="scientific">Homarus americanus</name>
    <name type="common">American lobster</name>
    <dbReference type="NCBI Taxonomy" id="6706"/>
    <lineage>
        <taxon>Eukaryota</taxon>
        <taxon>Metazoa</taxon>
        <taxon>Ecdysozoa</taxon>
        <taxon>Arthropoda</taxon>
        <taxon>Crustacea</taxon>
        <taxon>Multicrustacea</taxon>
        <taxon>Malacostraca</taxon>
        <taxon>Eumalacostraca</taxon>
        <taxon>Eucarida</taxon>
        <taxon>Decapoda</taxon>
        <taxon>Pleocyemata</taxon>
        <taxon>Astacidea</taxon>
        <taxon>Nephropoidea</taxon>
        <taxon>Nephropidae</taxon>
        <taxon>Homarus</taxon>
    </lineage>
</organism>
<dbReference type="EMBL" id="JAHLQT010014925">
    <property type="protein sequence ID" value="KAG7169957.1"/>
    <property type="molecule type" value="Genomic_DNA"/>
</dbReference>
<dbReference type="InterPro" id="IPR012864">
    <property type="entry name" value="PCO/ADO"/>
</dbReference>
<dbReference type="GO" id="GO:0046872">
    <property type="term" value="F:metal ion binding"/>
    <property type="evidence" value="ECO:0007669"/>
    <property type="project" value="UniProtKB-KW"/>
</dbReference>
<dbReference type="Pfam" id="PF07847">
    <property type="entry name" value="PCO_ADO"/>
    <property type="match status" value="1"/>
</dbReference>
<evidence type="ECO:0000256" key="1">
    <source>
        <dbReference type="ARBA" id="ARBA00022723"/>
    </source>
</evidence>
<sequence>MTSLIQNIGRLAVRTFRRDPKLPAGAFTSHYEQLYNLLNAVTTQDINLDLGLLHDHGAFTASKDGAPVTYMQLYENSDVTICVFILKNGVRLPLHDHPGMYGLLKVVHGAVSVQSYSFIGDTTVEGPQSGLMGSPTLSDILPATKHQLLKVCASDPACRLCPGEQNIHEIYSLDGPAAFLDILSPPYGTDERFGLERDCHYYQEIESRWEVSQRESNLVWLVNVPTPSDFWCDQTEYKGPIISEDGDEHGS</sequence>
<dbReference type="GO" id="GO:0005739">
    <property type="term" value="C:mitochondrion"/>
    <property type="evidence" value="ECO:0007669"/>
    <property type="project" value="TreeGrafter"/>
</dbReference>
<evidence type="ECO:0000313" key="4">
    <source>
        <dbReference type="EMBL" id="KAG7169957.1"/>
    </source>
</evidence>